<organism evidence="4 5">
    <name type="scientific">Persicitalea jodogahamensis</name>
    <dbReference type="NCBI Taxonomy" id="402147"/>
    <lineage>
        <taxon>Bacteria</taxon>
        <taxon>Pseudomonadati</taxon>
        <taxon>Bacteroidota</taxon>
        <taxon>Cytophagia</taxon>
        <taxon>Cytophagales</taxon>
        <taxon>Spirosomataceae</taxon>
        <taxon>Persicitalea</taxon>
    </lineage>
</organism>
<name>A0A8J3D7R7_9BACT</name>
<reference evidence="4 5" key="1">
    <citation type="journal article" date="2014" name="Int. J. Syst. Evol. Microbiol.">
        <title>Complete genome sequence of Corynebacterium casei LMG S-19264T (=DSM 44701T), isolated from a smear-ripened cheese.</title>
        <authorList>
            <consortium name="US DOE Joint Genome Institute (JGI-PGF)"/>
            <person name="Walter F."/>
            <person name="Albersmeier A."/>
            <person name="Kalinowski J."/>
            <person name="Ruckert C."/>
        </authorList>
    </citation>
    <scope>NUCLEOTIDE SEQUENCE [LARGE SCALE GENOMIC DNA]</scope>
    <source>
        <strain evidence="4 5">KCTC 12866</strain>
    </source>
</reference>
<comment type="similarity">
    <text evidence="1">Belongs to the sulfatase family.</text>
</comment>
<dbReference type="InterPro" id="IPR017850">
    <property type="entry name" value="Alkaline_phosphatase_core_sf"/>
</dbReference>
<dbReference type="InterPro" id="IPR000917">
    <property type="entry name" value="Sulfatase_N"/>
</dbReference>
<gene>
    <name evidence="4" type="ORF">GCM10007390_48100</name>
</gene>
<evidence type="ECO:0000313" key="5">
    <source>
        <dbReference type="Proteomes" id="UP000598271"/>
    </source>
</evidence>
<feature type="domain" description="Sulfatase N-terminal" evidence="3">
    <location>
        <begin position="29"/>
        <end position="313"/>
    </location>
</feature>
<evidence type="ECO:0000313" key="4">
    <source>
        <dbReference type="EMBL" id="GHB86774.1"/>
    </source>
</evidence>
<dbReference type="CDD" id="cd16027">
    <property type="entry name" value="SGSH"/>
    <property type="match status" value="1"/>
</dbReference>
<dbReference type="PANTHER" id="PTHR42693:SF53">
    <property type="entry name" value="ENDO-4-O-SULFATASE"/>
    <property type="match status" value="1"/>
</dbReference>
<comment type="caution">
    <text evidence="4">The sequence shown here is derived from an EMBL/GenBank/DDBJ whole genome shotgun (WGS) entry which is preliminary data.</text>
</comment>
<evidence type="ECO:0000256" key="2">
    <source>
        <dbReference type="ARBA" id="ARBA00022801"/>
    </source>
</evidence>
<proteinExistence type="inferred from homology"/>
<evidence type="ECO:0000256" key="1">
    <source>
        <dbReference type="ARBA" id="ARBA00008779"/>
    </source>
</evidence>
<dbReference type="AlphaFoldDB" id="A0A8J3D7R7"/>
<accession>A0A8J3D7R7</accession>
<dbReference type="InterPro" id="IPR050738">
    <property type="entry name" value="Sulfatase"/>
</dbReference>
<dbReference type="RefSeq" id="WP_189568371.1">
    <property type="nucleotide sequence ID" value="NZ_BMXF01000007.1"/>
</dbReference>
<dbReference type="Proteomes" id="UP000598271">
    <property type="component" value="Unassembled WGS sequence"/>
</dbReference>
<dbReference type="GO" id="GO:0004065">
    <property type="term" value="F:arylsulfatase activity"/>
    <property type="evidence" value="ECO:0007669"/>
    <property type="project" value="TreeGrafter"/>
</dbReference>
<keyword evidence="5" id="KW-1185">Reference proteome</keyword>
<dbReference type="SUPFAM" id="SSF53649">
    <property type="entry name" value="Alkaline phosphatase-like"/>
    <property type="match status" value="1"/>
</dbReference>
<evidence type="ECO:0000259" key="3">
    <source>
        <dbReference type="Pfam" id="PF00884"/>
    </source>
</evidence>
<dbReference type="Pfam" id="PF00884">
    <property type="entry name" value="Sulfatase"/>
    <property type="match status" value="1"/>
</dbReference>
<dbReference type="PANTHER" id="PTHR42693">
    <property type="entry name" value="ARYLSULFATASE FAMILY MEMBER"/>
    <property type="match status" value="1"/>
</dbReference>
<protein>
    <submittedName>
        <fullName evidence="4">Heparan N-sulfatase</fullName>
    </submittedName>
</protein>
<dbReference type="Gene3D" id="3.40.720.10">
    <property type="entry name" value="Alkaline Phosphatase, subunit A"/>
    <property type="match status" value="1"/>
</dbReference>
<keyword evidence="2" id="KW-0378">Hydrolase</keyword>
<sequence length="470" mass="52514">MKKFIFIVLLLSTSRVGGQPSGPSRSATPNILLILSDDHSVPFLGIYGNKDLKTPHLDGLARRGVLFQRAYTAAPQCVPSRASILTGRNVVDIRMSRFSAPLPRQAPTIPEFLASQNYYSGICGRPYHLDGSEKKPEETVAAFEKYNLVTFPNRVDYLNSGPDDKVLGQFKEFLNQVPNKKPFFMWMNFSDPHRPFTADAFEPGPKSLEVPKGMPDTEEVRKDLAQHYGEIMRLDKHVGEVLRELENRNIAQNTIVIFMGDNGAALLRGKGTLYDVGLHVPLIVAGPGVEKGISTDAMVSGIDIAPTILALAGGAKPAEMTGQSFLPALKGERYDGHEYVFAARVPHSSGLPVNTAYFDLSRTVFNKKYKLIYNALWQLPYSPVDFGGHPMWKDLQGRKQGGKLEEKFSRVLFSNPRSMFVLYDLEKDPYEMNNLSGQTDYAETEHRLKAKLHEWMIVSQDYLPLPIPPK</sequence>
<dbReference type="EMBL" id="BMXF01000007">
    <property type="protein sequence ID" value="GHB86774.1"/>
    <property type="molecule type" value="Genomic_DNA"/>
</dbReference>